<sequence>MQNPSLLSLHLLPSLLLLLHFPWPRNILNNSHTDSLLSLVSPLLTSLSHDFLLLSVLHQKHHPRSILGPYFSHLSSKAQAFCKGFSHFEASTVNL</sequence>
<keyword evidence="3" id="KW-1185">Reference proteome</keyword>
<reference evidence="3" key="1">
    <citation type="journal article" date="2018" name="Gigascience">
        <title>Genome assembly of the Pink Ipe (Handroanthus impetiginosus, Bignoniaceae), a highly valued, ecologically keystone Neotropical timber forest tree.</title>
        <authorList>
            <person name="Silva-Junior O.B."/>
            <person name="Grattapaglia D."/>
            <person name="Novaes E."/>
            <person name="Collevatti R.G."/>
        </authorList>
    </citation>
    <scope>NUCLEOTIDE SEQUENCE [LARGE SCALE GENOMIC DNA]</scope>
    <source>
        <strain evidence="3">cv. UFG-1</strain>
    </source>
</reference>
<comment type="caution">
    <text evidence="2">The sequence shown here is derived from an EMBL/GenBank/DDBJ whole genome shotgun (WGS) entry which is preliminary data.</text>
</comment>
<proteinExistence type="predicted"/>
<evidence type="ECO:0000313" key="3">
    <source>
        <dbReference type="Proteomes" id="UP000231279"/>
    </source>
</evidence>
<protein>
    <submittedName>
        <fullName evidence="2">Uncharacterized protein</fullName>
    </submittedName>
</protein>
<organism evidence="2 3">
    <name type="scientific">Handroanthus impetiginosus</name>
    <dbReference type="NCBI Taxonomy" id="429701"/>
    <lineage>
        <taxon>Eukaryota</taxon>
        <taxon>Viridiplantae</taxon>
        <taxon>Streptophyta</taxon>
        <taxon>Embryophyta</taxon>
        <taxon>Tracheophyta</taxon>
        <taxon>Spermatophyta</taxon>
        <taxon>Magnoliopsida</taxon>
        <taxon>eudicotyledons</taxon>
        <taxon>Gunneridae</taxon>
        <taxon>Pentapetalae</taxon>
        <taxon>asterids</taxon>
        <taxon>lamiids</taxon>
        <taxon>Lamiales</taxon>
        <taxon>Bignoniaceae</taxon>
        <taxon>Crescentiina</taxon>
        <taxon>Tabebuia alliance</taxon>
        <taxon>Handroanthus</taxon>
    </lineage>
</organism>
<name>A0A2G9HIM9_9LAMI</name>
<feature type="signal peptide" evidence="1">
    <location>
        <begin position="1"/>
        <end position="24"/>
    </location>
</feature>
<dbReference type="EMBL" id="NKXS01001680">
    <property type="protein sequence ID" value="PIN17389.1"/>
    <property type="molecule type" value="Genomic_DNA"/>
</dbReference>
<dbReference type="AlphaFoldDB" id="A0A2G9HIM9"/>
<accession>A0A2G9HIM9</accession>
<dbReference type="Proteomes" id="UP000231279">
    <property type="component" value="Unassembled WGS sequence"/>
</dbReference>
<feature type="chain" id="PRO_5013903440" evidence="1">
    <location>
        <begin position="25"/>
        <end position="95"/>
    </location>
</feature>
<gene>
    <name evidence="2" type="ORF">CDL12_09959</name>
</gene>
<keyword evidence="1" id="KW-0732">Signal</keyword>
<evidence type="ECO:0000313" key="2">
    <source>
        <dbReference type="EMBL" id="PIN17389.1"/>
    </source>
</evidence>
<evidence type="ECO:0000256" key="1">
    <source>
        <dbReference type="SAM" id="SignalP"/>
    </source>
</evidence>